<accession>A0A7J6LP89</accession>
<gene>
    <name evidence="3" type="ORF">FOL46_003542</name>
    <name evidence="2" type="ORF">FOZ61_003519</name>
</gene>
<reference evidence="4 5" key="1">
    <citation type="submission" date="2020-04" db="EMBL/GenBank/DDBJ databases">
        <title>Perkinsus olseni comparative genomics.</title>
        <authorList>
            <person name="Bogema D.R."/>
        </authorList>
    </citation>
    <scope>NUCLEOTIDE SEQUENCE [LARGE SCALE GENOMIC DNA]</scope>
    <source>
        <strain evidence="2">ATCC PRA-179</strain>
        <strain evidence="3">ATCC PRA-31</strain>
    </source>
</reference>
<dbReference type="OrthoDB" id="10333844at2759"/>
<protein>
    <submittedName>
        <fullName evidence="2">Uncharacterized protein</fullName>
    </submittedName>
</protein>
<dbReference type="Proteomes" id="UP000572268">
    <property type="component" value="Unassembled WGS sequence"/>
</dbReference>
<evidence type="ECO:0000313" key="4">
    <source>
        <dbReference type="Proteomes" id="UP000570595"/>
    </source>
</evidence>
<dbReference type="AlphaFoldDB" id="A0A7J6LP89"/>
<evidence type="ECO:0000313" key="5">
    <source>
        <dbReference type="Proteomes" id="UP000572268"/>
    </source>
</evidence>
<feature type="region of interest" description="Disordered" evidence="1">
    <location>
        <begin position="1"/>
        <end position="92"/>
    </location>
</feature>
<evidence type="ECO:0000313" key="3">
    <source>
        <dbReference type="EMBL" id="KAF4665667.1"/>
    </source>
</evidence>
<dbReference type="EMBL" id="JABAHT010000209">
    <property type="protein sequence ID" value="KAF4661112.1"/>
    <property type="molecule type" value="Genomic_DNA"/>
</dbReference>
<dbReference type="Proteomes" id="UP000570595">
    <property type="component" value="Unassembled WGS sequence"/>
</dbReference>
<proteinExistence type="predicted"/>
<name>A0A7J6LP89_PEROL</name>
<evidence type="ECO:0000256" key="1">
    <source>
        <dbReference type="SAM" id="MobiDB-lite"/>
    </source>
</evidence>
<organism evidence="2 4">
    <name type="scientific">Perkinsus olseni</name>
    <name type="common">Perkinsus atlanticus</name>
    <dbReference type="NCBI Taxonomy" id="32597"/>
    <lineage>
        <taxon>Eukaryota</taxon>
        <taxon>Sar</taxon>
        <taxon>Alveolata</taxon>
        <taxon>Perkinsozoa</taxon>
        <taxon>Perkinsea</taxon>
        <taxon>Perkinsida</taxon>
        <taxon>Perkinsidae</taxon>
        <taxon>Perkinsus</taxon>
    </lineage>
</organism>
<feature type="compositionally biased region" description="Polar residues" evidence="1">
    <location>
        <begin position="77"/>
        <end position="91"/>
    </location>
</feature>
<dbReference type="EMBL" id="JABANN010000226">
    <property type="protein sequence ID" value="KAF4665667.1"/>
    <property type="molecule type" value="Genomic_DNA"/>
</dbReference>
<sequence>MTAGSLLGDILEDDDDDCFLVPPTTKTPLTQVPPVEKKSSPNDSTVAEERSIPPCGGDAGGDKPEGRIRCRVGQEQPLGQSAGSGQYSAQRTQKRKRWADGVLISRPTPLPFWSTLVVHAVREGASSLSLEPADDEGCSVDTIRCTRVVQEKLGKAEGSQQELTLDSSRHIIRIDADAWTTVPSKSEASTVLNRSAAPQSDDGVRKCRKRSGSLLLSM</sequence>
<comment type="caution">
    <text evidence="2">The sequence shown here is derived from an EMBL/GenBank/DDBJ whole genome shotgun (WGS) entry which is preliminary data.</text>
</comment>
<evidence type="ECO:0000313" key="2">
    <source>
        <dbReference type="EMBL" id="KAF4661112.1"/>
    </source>
</evidence>